<keyword evidence="7" id="KW-0234">DNA repair</keyword>
<evidence type="ECO:0000313" key="14">
    <source>
        <dbReference type="Proteomes" id="UP000251800"/>
    </source>
</evidence>
<dbReference type="RefSeq" id="WP_109721566.1">
    <property type="nucleotide sequence ID" value="NZ_QEQK01000020.1"/>
</dbReference>
<accession>A0A383XPU1</accession>
<keyword evidence="14" id="KW-1185">Reference proteome</keyword>
<keyword evidence="6" id="KW-0238">DNA-binding</keyword>
<dbReference type="SUPFAM" id="SSF52540">
    <property type="entry name" value="P-loop containing nucleoside triphosphate hydrolases"/>
    <property type="match status" value="1"/>
</dbReference>
<dbReference type="PROSITE" id="PS51192">
    <property type="entry name" value="HELICASE_ATP_BIND_1"/>
    <property type="match status" value="1"/>
</dbReference>
<dbReference type="OrthoDB" id="9815222at2"/>
<dbReference type="SMART" id="SM00487">
    <property type="entry name" value="DEXDc"/>
    <property type="match status" value="1"/>
</dbReference>
<evidence type="ECO:0000313" key="13">
    <source>
        <dbReference type="EMBL" id="PWN54645.1"/>
    </source>
</evidence>
<dbReference type="InterPro" id="IPR017170">
    <property type="entry name" value="Lhr-like"/>
</dbReference>
<dbReference type="InterPro" id="IPR013701">
    <property type="entry name" value="Lhr-like_DEAD/DEAH_assoc"/>
</dbReference>
<dbReference type="GO" id="GO:0016887">
    <property type="term" value="F:ATP hydrolysis activity"/>
    <property type="evidence" value="ECO:0007669"/>
    <property type="project" value="TreeGrafter"/>
</dbReference>
<evidence type="ECO:0000256" key="5">
    <source>
        <dbReference type="ARBA" id="ARBA00022840"/>
    </source>
</evidence>
<dbReference type="EMBL" id="QEQK01000020">
    <property type="protein sequence ID" value="PWN54645.1"/>
    <property type="molecule type" value="Genomic_DNA"/>
</dbReference>
<dbReference type="Pfam" id="PF19306">
    <property type="entry name" value="WHD_Lhr"/>
    <property type="match status" value="1"/>
</dbReference>
<evidence type="ECO:0000256" key="7">
    <source>
        <dbReference type="ARBA" id="ARBA00023204"/>
    </source>
</evidence>
<dbReference type="GO" id="GO:0004386">
    <property type="term" value="F:helicase activity"/>
    <property type="evidence" value="ECO:0007669"/>
    <property type="project" value="UniProtKB-KW"/>
</dbReference>
<keyword evidence="5" id="KW-0067">ATP-binding</keyword>
<dbReference type="InterPro" id="IPR052511">
    <property type="entry name" value="ATP-dep_Helicase"/>
</dbReference>
<dbReference type="InterPro" id="IPR014001">
    <property type="entry name" value="Helicase_ATP-bd"/>
</dbReference>
<evidence type="ECO:0000256" key="6">
    <source>
        <dbReference type="ARBA" id="ARBA00023125"/>
    </source>
</evidence>
<dbReference type="InterPro" id="IPR026362">
    <property type="entry name" value="DEXH_lig_assoc"/>
</dbReference>
<evidence type="ECO:0000259" key="12">
    <source>
        <dbReference type="PROSITE" id="PS51194"/>
    </source>
</evidence>
<dbReference type="GO" id="GO:0006281">
    <property type="term" value="P:DNA repair"/>
    <property type="evidence" value="ECO:0007669"/>
    <property type="project" value="UniProtKB-KW"/>
</dbReference>
<dbReference type="Pfam" id="PF08494">
    <property type="entry name" value="DEAD_assoc"/>
    <property type="match status" value="1"/>
</dbReference>
<feature type="region of interest" description="Disordered" evidence="10">
    <location>
        <begin position="94"/>
        <end position="114"/>
    </location>
</feature>
<evidence type="ECO:0000256" key="9">
    <source>
        <dbReference type="ARBA" id="ARBA00093467"/>
    </source>
</evidence>
<dbReference type="Gene3D" id="3.40.50.300">
    <property type="entry name" value="P-loop containing nucleotide triphosphate hydrolases"/>
    <property type="match status" value="2"/>
</dbReference>
<dbReference type="GO" id="GO:0005524">
    <property type="term" value="F:ATP binding"/>
    <property type="evidence" value="ECO:0007669"/>
    <property type="project" value="UniProtKB-KW"/>
</dbReference>
<keyword evidence="8" id="KW-0413">Isomerase</keyword>
<evidence type="ECO:0000256" key="1">
    <source>
        <dbReference type="ARBA" id="ARBA00022741"/>
    </source>
</evidence>
<feature type="domain" description="Helicase C-terminal" evidence="12">
    <location>
        <begin position="237"/>
        <end position="392"/>
    </location>
</feature>
<dbReference type="Pfam" id="PF00271">
    <property type="entry name" value="Helicase_C"/>
    <property type="match status" value="1"/>
</dbReference>
<dbReference type="PANTHER" id="PTHR47962:SF3">
    <property type="entry name" value="LARGE ATP-DEPENDENT HELICASE-RELATED PROTEIN"/>
    <property type="match status" value="1"/>
</dbReference>
<dbReference type="InterPro" id="IPR011545">
    <property type="entry name" value="DEAD/DEAH_box_helicase_dom"/>
</dbReference>
<dbReference type="PROSITE" id="PS51194">
    <property type="entry name" value="HELICASE_CTER"/>
    <property type="match status" value="1"/>
</dbReference>
<reference evidence="13 14" key="1">
    <citation type="submission" date="2018-05" db="EMBL/GenBank/DDBJ databases">
        <title>Abyssibacter profundi OUC007T gen. nov., sp. nov, a marine bacterium isolated from seawater of the Mariana Trench.</title>
        <authorList>
            <person name="Zhou S."/>
        </authorList>
    </citation>
    <scope>NUCLEOTIDE SEQUENCE [LARGE SCALE GENOMIC DNA]</scope>
    <source>
        <strain evidence="13 14">OUC007</strain>
    </source>
</reference>
<dbReference type="PIRSF" id="PIRSF037307">
    <property type="entry name" value="Lhr-like_helic_prd"/>
    <property type="match status" value="1"/>
</dbReference>
<keyword evidence="2" id="KW-0227">DNA damage</keyword>
<dbReference type="InterPro" id="IPR001650">
    <property type="entry name" value="Helicase_C-like"/>
</dbReference>
<dbReference type="PANTHER" id="PTHR47962">
    <property type="entry name" value="ATP-DEPENDENT HELICASE LHR-RELATED-RELATED"/>
    <property type="match status" value="1"/>
</dbReference>
<sequence length="803" mass="88898">MTQTPMHHWMADQGMAPLTHQAALWTAWSEGQSGLLHAPTGHGKSLAALGGLLNSTITGGRLRMLWITPMRALAADLQQAFEAPVAAIKPGWSVECRTGDTGQSQRSRQRRKPPEILITTPESASLLLTYRDMLTHLAGVDTVVVDEWHELLGNKRGVQTQLLLAALRVANPSLRVWGLSATIGNLEEARDVLLGPGRDGALLAATSQKPLVIESLLPDTQDRLTWAGHLGLRLLPRIVEQITAARSTLLFTNTRSQAERWFEALACTEALDGRIALHHGSLDRSLRDAAEQGLKTGSLRCVVSTSSLDLGVDFSPVDQVIQIGSPRTLARLIQRAGRAGHQPGASSRILCVPTHTLELAEFAAARRLWASGRVEARQPPNEPIDVLLQHVVTRCLGQPQRPDALLAELRQTHAYRHLSDARWDWVLDFLGRGGEVLRAYPEYHRVRADAHGHLRVSNATVARRHRMMVGTIAADATMRLRWLKGGSLGHVEEAFISRLKPGDQFLFSGRALELVRVRELTAYVRRARRRRVAVPRWAGGRLPLSEALSTAFIDWLAKPDAAPEYAALAPLLRLQQQVSSLPSHESLLVETTRSREGWHLALFPCAGQAVHEGLGACLAWLVTRQQARSITVASNDYGLELLSSKPWPDDSAWLAQLLDFGSVEDLLTEALNATELSKRQFRDVAQTAGLVFTGYPGRGKSTRQVQMSTGLLFDVFARYDPDNPLLMQASLESRRQALDWGRFQQTLTRLRRQPIRWHATESLSPFAFPLYAEAQRQQLSSESLAERLQRAAELIERRASHAA</sequence>
<evidence type="ECO:0000256" key="10">
    <source>
        <dbReference type="SAM" id="MobiDB-lite"/>
    </source>
</evidence>
<dbReference type="CDD" id="cd18796">
    <property type="entry name" value="SF2_C_LHR"/>
    <property type="match status" value="1"/>
</dbReference>
<dbReference type="InterPro" id="IPR045628">
    <property type="entry name" value="Lhr_WH_dom"/>
</dbReference>
<dbReference type="AlphaFoldDB" id="A0A383XPU1"/>
<dbReference type="SMART" id="SM00490">
    <property type="entry name" value="HELICc"/>
    <property type="match status" value="1"/>
</dbReference>
<evidence type="ECO:0000256" key="2">
    <source>
        <dbReference type="ARBA" id="ARBA00022763"/>
    </source>
</evidence>
<keyword evidence="3" id="KW-0378">Hydrolase</keyword>
<dbReference type="Pfam" id="PF00270">
    <property type="entry name" value="DEAD"/>
    <property type="match status" value="1"/>
</dbReference>
<keyword evidence="4" id="KW-0347">Helicase</keyword>
<keyword evidence="13" id="KW-0436">Ligase</keyword>
<keyword evidence="1" id="KW-0547">Nucleotide-binding</keyword>
<organism evidence="13 14">
    <name type="scientific">Abyssibacter profundi</name>
    <dbReference type="NCBI Taxonomy" id="2182787"/>
    <lineage>
        <taxon>Bacteria</taxon>
        <taxon>Pseudomonadati</taxon>
        <taxon>Pseudomonadota</taxon>
        <taxon>Gammaproteobacteria</taxon>
        <taxon>Chromatiales</taxon>
        <taxon>Oceanococcaceae</taxon>
        <taxon>Abyssibacter</taxon>
    </lineage>
</organism>
<protein>
    <submittedName>
        <fullName evidence="13">Ligase-associated DNA damage response DEXH box helicase</fullName>
    </submittedName>
</protein>
<evidence type="ECO:0000256" key="4">
    <source>
        <dbReference type="ARBA" id="ARBA00022806"/>
    </source>
</evidence>
<dbReference type="GO" id="GO:0003677">
    <property type="term" value="F:DNA binding"/>
    <property type="evidence" value="ECO:0007669"/>
    <property type="project" value="UniProtKB-KW"/>
</dbReference>
<evidence type="ECO:0000259" key="11">
    <source>
        <dbReference type="PROSITE" id="PS51192"/>
    </source>
</evidence>
<evidence type="ECO:0000256" key="3">
    <source>
        <dbReference type="ARBA" id="ARBA00022801"/>
    </source>
</evidence>
<comment type="similarity">
    <text evidence="9">Belongs to the Lhr helicase family. Lhr-Core subfamily.</text>
</comment>
<comment type="caution">
    <text evidence="13">The sequence shown here is derived from an EMBL/GenBank/DDBJ whole genome shotgun (WGS) entry which is preliminary data.</text>
</comment>
<dbReference type="InterPro" id="IPR027417">
    <property type="entry name" value="P-loop_NTPase"/>
</dbReference>
<proteinExistence type="inferred from homology"/>
<dbReference type="Proteomes" id="UP000251800">
    <property type="component" value="Unassembled WGS sequence"/>
</dbReference>
<feature type="domain" description="Helicase ATP-binding" evidence="11">
    <location>
        <begin position="25"/>
        <end position="201"/>
    </location>
</feature>
<dbReference type="GO" id="GO:0016874">
    <property type="term" value="F:ligase activity"/>
    <property type="evidence" value="ECO:0007669"/>
    <property type="project" value="UniProtKB-KW"/>
</dbReference>
<gene>
    <name evidence="13" type="ORF">DEH80_16180</name>
</gene>
<name>A0A383XPU1_9GAMM</name>
<evidence type="ECO:0000256" key="8">
    <source>
        <dbReference type="ARBA" id="ARBA00023235"/>
    </source>
</evidence>
<dbReference type="NCBIfam" id="TIGR04121">
    <property type="entry name" value="DEXH_lig_assoc"/>
    <property type="match status" value="1"/>
</dbReference>